<dbReference type="InterPro" id="IPR051312">
    <property type="entry name" value="Diverse_Substr_Oxidored"/>
</dbReference>
<dbReference type="Pfam" id="PF03450">
    <property type="entry name" value="CO_deh_flav_C"/>
    <property type="match status" value="1"/>
</dbReference>
<dbReference type="Gene3D" id="3.30.390.50">
    <property type="entry name" value="CO dehydrogenase flavoprotein, C-terminal domain"/>
    <property type="match status" value="1"/>
</dbReference>
<dbReference type="PROSITE" id="PS51387">
    <property type="entry name" value="FAD_PCMH"/>
    <property type="match status" value="1"/>
</dbReference>
<dbReference type="RefSeq" id="WP_132007353.1">
    <property type="nucleotide sequence ID" value="NZ_JABUHM010000005.1"/>
</dbReference>
<keyword evidence="2" id="KW-0274">FAD</keyword>
<accession>A0A4R2BCR6</accession>
<dbReference type="InterPro" id="IPR036318">
    <property type="entry name" value="FAD-bd_PCMH-like_sf"/>
</dbReference>
<evidence type="ECO:0000259" key="4">
    <source>
        <dbReference type="PROSITE" id="PS51387"/>
    </source>
</evidence>
<evidence type="ECO:0000256" key="2">
    <source>
        <dbReference type="ARBA" id="ARBA00022827"/>
    </source>
</evidence>
<dbReference type="InterPro" id="IPR005107">
    <property type="entry name" value="CO_DH_flav_C"/>
</dbReference>
<dbReference type="Pfam" id="PF00941">
    <property type="entry name" value="FAD_binding_5"/>
    <property type="match status" value="1"/>
</dbReference>
<dbReference type="SMART" id="SM01092">
    <property type="entry name" value="CO_deh_flav_C"/>
    <property type="match status" value="1"/>
</dbReference>
<evidence type="ECO:0000256" key="3">
    <source>
        <dbReference type="ARBA" id="ARBA00023002"/>
    </source>
</evidence>
<gene>
    <name evidence="5" type="ORF">EV146_107216</name>
</gene>
<dbReference type="SUPFAM" id="SSF56176">
    <property type="entry name" value="FAD-binding/transporter-associated domain-like"/>
    <property type="match status" value="1"/>
</dbReference>
<dbReference type="InterPro" id="IPR036683">
    <property type="entry name" value="CO_DH_flav_C_dom_sf"/>
</dbReference>
<dbReference type="InterPro" id="IPR016169">
    <property type="entry name" value="FAD-bd_PCMH_sub2"/>
</dbReference>
<dbReference type="EMBL" id="SLVV01000007">
    <property type="protein sequence ID" value="TCN24516.1"/>
    <property type="molecule type" value="Genomic_DNA"/>
</dbReference>
<dbReference type="InterPro" id="IPR016166">
    <property type="entry name" value="FAD-bd_PCMH"/>
</dbReference>
<evidence type="ECO:0000256" key="1">
    <source>
        <dbReference type="ARBA" id="ARBA00022630"/>
    </source>
</evidence>
<keyword evidence="3" id="KW-0560">Oxidoreductase</keyword>
<evidence type="ECO:0000313" key="6">
    <source>
        <dbReference type="Proteomes" id="UP000295689"/>
    </source>
</evidence>
<keyword evidence="1" id="KW-0285">Flavoprotein</keyword>
<dbReference type="AlphaFoldDB" id="A0A4R2BCR6"/>
<dbReference type="InterPro" id="IPR002346">
    <property type="entry name" value="Mopterin_DH_FAD-bd"/>
</dbReference>
<feature type="domain" description="FAD-binding PCMH-type" evidence="4">
    <location>
        <begin position="12"/>
        <end position="184"/>
    </location>
</feature>
<dbReference type="PANTHER" id="PTHR42659:SF2">
    <property type="entry name" value="XANTHINE DEHYDROGENASE SUBUNIT C-RELATED"/>
    <property type="match status" value="1"/>
</dbReference>
<dbReference type="SUPFAM" id="SSF55447">
    <property type="entry name" value="CO dehydrogenase flavoprotein C-terminal domain-like"/>
    <property type="match status" value="1"/>
</dbReference>
<dbReference type="Gene3D" id="3.30.465.10">
    <property type="match status" value="1"/>
</dbReference>
<proteinExistence type="predicted"/>
<sequence>MDNGKQALRDEHIASEHEIFQPRGLPEALELKEKFGGEAIFIAGGTLIQLQREQGIELPRYLISLEKATELKGGVADEAGGVVIGALTPLADLRLHYAIVKGCGLLIVAAKGVGSPAIRNRATIGGNIIYGVGDLIPALLSLDAELTVYEQGGFREINLWEFIKNREEMKSFILASIKIPVRTLLDTERTFYRKIGRREAFIPSVVTVSGRCSIREDGRIADIRIAAGGGASAPQRLVRCEDKLLGAHLNSVTLKEIYSDICKEYTPTPDAFLGTRYRKLAAANVIVSELEQLIADREGK</sequence>
<dbReference type="GO" id="GO:0071949">
    <property type="term" value="F:FAD binding"/>
    <property type="evidence" value="ECO:0007669"/>
    <property type="project" value="InterPro"/>
</dbReference>
<dbReference type="GO" id="GO:0016491">
    <property type="term" value="F:oxidoreductase activity"/>
    <property type="evidence" value="ECO:0007669"/>
    <property type="project" value="UniProtKB-KW"/>
</dbReference>
<dbReference type="Proteomes" id="UP000295689">
    <property type="component" value="Unassembled WGS sequence"/>
</dbReference>
<evidence type="ECO:0000313" key="5">
    <source>
        <dbReference type="EMBL" id="TCN24516.1"/>
    </source>
</evidence>
<name>A0A4R2BCR6_9BACI</name>
<dbReference type="PANTHER" id="PTHR42659">
    <property type="entry name" value="XANTHINE DEHYDROGENASE SUBUNIT C-RELATED"/>
    <property type="match status" value="1"/>
</dbReference>
<reference evidence="5 6" key="1">
    <citation type="journal article" date="2015" name="Stand. Genomic Sci.">
        <title>Genomic Encyclopedia of Bacterial and Archaeal Type Strains, Phase III: the genomes of soil and plant-associated and newly described type strains.</title>
        <authorList>
            <person name="Whitman W.B."/>
            <person name="Woyke T."/>
            <person name="Klenk H.P."/>
            <person name="Zhou Y."/>
            <person name="Lilburn T.G."/>
            <person name="Beck B.J."/>
            <person name="De Vos P."/>
            <person name="Vandamme P."/>
            <person name="Eisen J.A."/>
            <person name="Garrity G."/>
            <person name="Hugenholtz P."/>
            <person name="Kyrpides N.C."/>
        </authorList>
    </citation>
    <scope>NUCLEOTIDE SEQUENCE [LARGE SCALE GENOMIC DNA]</scope>
    <source>
        <strain evidence="5 6">CV53</strain>
    </source>
</reference>
<protein>
    <submittedName>
        <fullName evidence="5">Carbon-monoxide dehydrogenase medium subunit</fullName>
    </submittedName>
</protein>
<comment type="caution">
    <text evidence="5">The sequence shown here is derived from an EMBL/GenBank/DDBJ whole genome shotgun (WGS) entry which is preliminary data.</text>
</comment>
<keyword evidence="6" id="KW-1185">Reference proteome</keyword>
<organism evidence="5 6">
    <name type="scientific">Mesobacillus foraminis</name>
    <dbReference type="NCBI Taxonomy" id="279826"/>
    <lineage>
        <taxon>Bacteria</taxon>
        <taxon>Bacillati</taxon>
        <taxon>Bacillota</taxon>
        <taxon>Bacilli</taxon>
        <taxon>Bacillales</taxon>
        <taxon>Bacillaceae</taxon>
        <taxon>Mesobacillus</taxon>
    </lineage>
</organism>